<dbReference type="NCBIfam" id="TIGR01210">
    <property type="entry name" value="archaeosine biosynthesis radical SAM protein RaSEA"/>
    <property type="match status" value="1"/>
</dbReference>
<dbReference type="EMBL" id="CP000743">
    <property type="protein sequence ID" value="ABR55638.1"/>
    <property type="molecule type" value="Genomic_DNA"/>
</dbReference>
<dbReference type="GO" id="GO:0002926">
    <property type="term" value="P:tRNA wobble base 5-methoxycarbonylmethyl-2-thiouridinylation"/>
    <property type="evidence" value="ECO:0007669"/>
    <property type="project" value="TreeGrafter"/>
</dbReference>
<dbReference type="OrthoDB" id="105445at2157"/>
<dbReference type="GO" id="GO:0005737">
    <property type="term" value="C:cytoplasm"/>
    <property type="evidence" value="ECO:0007669"/>
    <property type="project" value="TreeGrafter"/>
</dbReference>
<dbReference type="STRING" id="419665.Maeo_0046"/>
<evidence type="ECO:0000256" key="3">
    <source>
        <dbReference type="ARBA" id="ARBA00022691"/>
    </source>
</evidence>
<evidence type="ECO:0000256" key="6">
    <source>
        <dbReference type="ARBA" id="ARBA00023014"/>
    </source>
</evidence>
<dbReference type="KEGG" id="mae:Maeo_0046"/>
<dbReference type="SFLD" id="SFLDS00029">
    <property type="entry name" value="Radical_SAM"/>
    <property type="match status" value="1"/>
</dbReference>
<dbReference type="PROSITE" id="PS51918">
    <property type="entry name" value="RADICAL_SAM"/>
    <property type="match status" value="1"/>
</dbReference>
<feature type="domain" description="Radical SAM core" evidence="7">
    <location>
        <begin position="37"/>
        <end position="284"/>
    </location>
</feature>
<evidence type="ECO:0000313" key="9">
    <source>
        <dbReference type="Proteomes" id="UP000001106"/>
    </source>
</evidence>
<evidence type="ECO:0000256" key="1">
    <source>
        <dbReference type="ARBA" id="ARBA00001966"/>
    </source>
</evidence>
<keyword evidence="5" id="KW-0408">Iron</keyword>
<dbReference type="GeneID" id="5326669"/>
<keyword evidence="4" id="KW-0479">Metal-binding</keyword>
<dbReference type="PANTHER" id="PTHR11135:SF0">
    <property type="entry name" value="ELONGATOR COMPLEX PROTEIN 3"/>
    <property type="match status" value="1"/>
</dbReference>
<dbReference type="InterPro" id="IPR005909">
    <property type="entry name" value="RaSEA"/>
</dbReference>
<proteinExistence type="predicted"/>
<keyword evidence="9" id="KW-1185">Reference proteome</keyword>
<dbReference type="PANTHER" id="PTHR11135">
    <property type="entry name" value="HISTONE ACETYLTRANSFERASE-RELATED"/>
    <property type="match status" value="1"/>
</dbReference>
<dbReference type="CDD" id="cd01335">
    <property type="entry name" value="Radical_SAM"/>
    <property type="match status" value="1"/>
</dbReference>
<comment type="cofactor">
    <cofactor evidence="1">
        <name>[4Fe-4S] cluster</name>
        <dbReference type="ChEBI" id="CHEBI:49883"/>
    </cofactor>
</comment>
<evidence type="ECO:0000256" key="5">
    <source>
        <dbReference type="ARBA" id="ARBA00023004"/>
    </source>
</evidence>
<dbReference type="Pfam" id="PF04055">
    <property type="entry name" value="Radical_SAM"/>
    <property type="match status" value="1"/>
</dbReference>
<accession>A6UT16</accession>
<dbReference type="RefSeq" id="WP_011972770.1">
    <property type="nucleotide sequence ID" value="NC_009635.1"/>
</dbReference>
<keyword evidence="3" id="KW-0949">S-adenosyl-L-methionine</keyword>
<keyword evidence="2" id="KW-0004">4Fe-4S</keyword>
<name>A6UT16_META3</name>
<protein>
    <submittedName>
        <fullName evidence="8">Radical SAM domain protein</fullName>
    </submittedName>
</protein>
<evidence type="ECO:0000256" key="4">
    <source>
        <dbReference type="ARBA" id="ARBA00022723"/>
    </source>
</evidence>
<dbReference type="InterPro" id="IPR039661">
    <property type="entry name" value="ELP3"/>
</dbReference>
<dbReference type="Proteomes" id="UP000001106">
    <property type="component" value="Chromosome"/>
</dbReference>
<organism evidence="8 9">
    <name type="scientific">Methanococcus aeolicus (strain ATCC BAA-1280 / DSM 17508 / OCM 812 / Nankai-3)</name>
    <dbReference type="NCBI Taxonomy" id="419665"/>
    <lineage>
        <taxon>Archaea</taxon>
        <taxon>Methanobacteriati</taxon>
        <taxon>Methanobacteriota</taxon>
        <taxon>Methanomada group</taxon>
        <taxon>Methanococci</taxon>
        <taxon>Methanococcales</taxon>
        <taxon>Methanococcaceae</taxon>
        <taxon>Methanococcus</taxon>
    </lineage>
</organism>
<dbReference type="eggNOG" id="arCOG01360">
    <property type="taxonomic scope" value="Archaea"/>
</dbReference>
<dbReference type="GO" id="GO:0051539">
    <property type="term" value="F:4 iron, 4 sulfur cluster binding"/>
    <property type="evidence" value="ECO:0007669"/>
    <property type="project" value="UniProtKB-KW"/>
</dbReference>
<evidence type="ECO:0000256" key="2">
    <source>
        <dbReference type="ARBA" id="ARBA00022485"/>
    </source>
</evidence>
<dbReference type="InterPro" id="IPR006638">
    <property type="entry name" value="Elp3/MiaA/NifB-like_rSAM"/>
</dbReference>
<dbReference type="PIRSF" id="PIRSF004954">
    <property type="entry name" value="Radical_SAM"/>
    <property type="match status" value="1"/>
</dbReference>
<evidence type="ECO:0000259" key="7">
    <source>
        <dbReference type="PROSITE" id="PS51918"/>
    </source>
</evidence>
<dbReference type="SUPFAM" id="SSF102114">
    <property type="entry name" value="Radical SAM enzymes"/>
    <property type="match status" value="1"/>
</dbReference>
<evidence type="ECO:0000313" key="8">
    <source>
        <dbReference type="EMBL" id="ABR55638.1"/>
    </source>
</evidence>
<dbReference type="InterPro" id="IPR058240">
    <property type="entry name" value="rSAM_sf"/>
</dbReference>
<dbReference type="GO" id="GO:0003824">
    <property type="term" value="F:catalytic activity"/>
    <property type="evidence" value="ECO:0007669"/>
    <property type="project" value="InterPro"/>
</dbReference>
<dbReference type="SMART" id="SM00729">
    <property type="entry name" value="Elp3"/>
    <property type="match status" value="1"/>
</dbReference>
<gene>
    <name evidence="8" type="ordered locus">Maeo_0046</name>
</gene>
<keyword evidence="6" id="KW-0411">Iron-sulfur</keyword>
<dbReference type="InterPro" id="IPR007197">
    <property type="entry name" value="rSAM"/>
</dbReference>
<dbReference type="HOGENOM" id="CLU_060488_0_0_2"/>
<dbReference type="AlphaFoldDB" id="A6UT16"/>
<sequence>MEKYLKELRNRHLKKRKEKNPDRPIATWVQDDIFRDKTNGKSITIILRTVGCKYAYDTGGCTMCSYLMDSSPIKITSENIINQFNGVLDKYKEELENNSKNYSIKLFTSGSFLDEFEVPNDAMEHIFKTIGELNVKEVAIESRPEYITNETMELIRKHINNDINVEIGVGIETANEEIRNISIHKGISNKDIEDAITTANKYAVGIKAYLLIKPPFITEKQAMEDSINSANKYIEMGVSRISFCPSSIHKGSLVELLWKKNQYRPPFLWTVIEILKEVKSKNPDKLIMCDTSGIPSNRGAHNKIDCECNYKIKEALGDYTLTQDLSLIENIDCECKTYWAEFMKYEEKNIVPLGDYER</sequence>
<reference evidence="8" key="1">
    <citation type="submission" date="2007-06" db="EMBL/GenBank/DDBJ databases">
        <title>Complete sequence of Methanococcus aeolicus Nankai-3.</title>
        <authorList>
            <consortium name="US DOE Joint Genome Institute"/>
            <person name="Copeland A."/>
            <person name="Lucas S."/>
            <person name="Lapidus A."/>
            <person name="Barry K."/>
            <person name="Glavina del Rio T."/>
            <person name="Dalin E."/>
            <person name="Tice H."/>
            <person name="Pitluck S."/>
            <person name="Chain P."/>
            <person name="Malfatti S."/>
            <person name="Shin M."/>
            <person name="Vergez L."/>
            <person name="Schmutz J."/>
            <person name="Larimer F."/>
            <person name="Land M."/>
            <person name="Hauser L."/>
            <person name="Kyrpides N."/>
            <person name="Lykidis A."/>
            <person name="Sieprawska-Lupa M."/>
            <person name="Whitman W.B."/>
            <person name="Richardson P."/>
        </authorList>
    </citation>
    <scope>NUCLEOTIDE SEQUENCE [LARGE SCALE GENOMIC DNA]</scope>
    <source>
        <strain evidence="8">Nankai-3</strain>
    </source>
</reference>
<dbReference type="GO" id="GO:0046872">
    <property type="term" value="F:metal ion binding"/>
    <property type="evidence" value="ECO:0007669"/>
    <property type="project" value="UniProtKB-KW"/>
</dbReference>